<sequence>MKWTSAFAVATALLVLSGCTSAPSQEAATPSPETTPTLADPIDLDYHATLIVDDGAGHALVSDWSAEKLRAIDSAGDELWSIDAQINDDPSGGAQAYSAGENVIIDDYSGEVVAYSWADGSEAWSFEIPDVANACHPAKGFSSQTTGTSPILGDGDLIILAYEGMLEEGGCEPTSEDGNAFVFALDPATGEEAWPSLSTGPEGKTFGGTPIHVSPDRQYGIVSWQDGDESVITRVALDTGRHTTVPITSARSIDDTGVDHFDVYPTSDPKSLLYVYGSEDPDNPYSSMVTRAAQLTLPSGLPDSDSPTLDSMGEPEDLTMKDTFDAVCATDLAFSPNGEPACVQPQLFASAVKYQGSDGSLQGWYADAPEMALESIGAYGTPQFSPVDTEDGTLLIVPGIESGIMALNAATGKTVWEAGDAGSDMPWGGQGVLPELGLVIVTDNKKTSFYESATGKLVDDFRASEYARLSSGKRVALVADEESTTMWSVVDS</sequence>
<keyword evidence="1" id="KW-0732">Signal</keyword>
<reference evidence="3" key="1">
    <citation type="submission" date="2016-10" db="EMBL/GenBank/DDBJ databases">
        <authorList>
            <person name="Varghese N."/>
            <person name="Submissions S."/>
        </authorList>
    </citation>
    <scope>NUCLEOTIDE SEQUENCE [LARGE SCALE GENOMIC DNA]</scope>
    <source>
        <strain evidence="3">DSM 22082</strain>
    </source>
</reference>
<protein>
    <submittedName>
        <fullName evidence="3">PQQ-like domain-containing protein</fullName>
    </submittedName>
</protein>
<dbReference type="InterPro" id="IPR011047">
    <property type="entry name" value="Quinoprotein_ADH-like_sf"/>
</dbReference>
<evidence type="ECO:0000313" key="4">
    <source>
        <dbReference type="Proteomes" id="UP000199700"/>
    </source>
</evidence>
<dbReference type="Gene3D" id="2.130.10.10">
    <property type="entry name" value="YVTN repeat-like/Quinoprotein amine dehydrogenase"/>
    <property type="match status" value="2"/>
</dbReference>
<keyword evidence="4" id="KW-1185">Reference proteome</keyword>
<dbReference type="AlphaFoldDB" id="A0A1H1TVU8"/>
<accession>A0A1H1TVU8</accession>
<dbReference type="RefSeq" id="WP_092105976.1">
    <property type="nucleotide sequence ID" value="NZ_LT629739.1"/>
</dbReference>
<proteinExistence type="predicted"/>
<dbReference type="SUPFAM" id="SSF82171">
    <property type="entry name" value="DPP6 N-terminal domain-like"/>
    <property type="match status" value="1"/>
</dbReference>
<dbReference type="PROSITE" id="PS51257">
    <property type="entry name" value="PROKAR_LIPOPROTEIN"/>
    <property type="match status" value="1"/>
</dbReference>
<feature type="signal peptide" evidence="1">
    <location>
        <begin position="1"/>
        <end position="27"/>
    </location>
</feature>
<dbReference type="Pfam" id="PF13360">
    <property type="entry name" value="PQQ_2"/>
    <property type="match status" value="1"/>
</dbReference>
<dbReference type="InterPro" id="IPR018391">
    <property type="entry name" value="PQQ_b-propeller_rpt"/>
</dbReference>
<dbReference type="PANTHER" id="PTHR34512">
    <property type="entry name" value="CELL SURFACE PROTEIN"/>
    <property type="match status" value="1"/>
</dbReference>
<evidence type="ECO:0000256" key="1">
    <source>
        <dbReference type="SAM" id="SignalP"/>
    </source>
</evidence>
<dbReference type="EMBL" id="LT629739">
    <property type="protein sequence ID" value="SDS64274.1"/>
    <property type="molecule type" value="Genomic_DNA"/>
</dbReference>
<dbReference type="SMART" id="SM00564">
    <property type="entry name" value="PQQ"/>
    <property type="match status" value="4"/>
</dbReference>
<name>A0A1H1TVU8_BRESA</name>
<dbReference type="OrthoDB" id="4797395at2"/>
<dbReference type="PANTHER" id="PTHR34512:SF30">
    <property type="entry name" value="OUTER MEMBRANE PROTEIN ASSEMBLY FACTOR BAMB"/>
    <property type="match status" value="1"/>
</dbReference>
<dbReference type="SUPFAM" id="SSF50998">
    <property type="entry name" value="Quinoprotein alcohol dehydrogenase-like"/>
    <property type="match status" value="1"/>
</dbReference>
<feature type="chain" id="PRO_5009261578" evidence="1">
    <location>
        <begin position="28"/>
        <end position="492"/>
    </location>
</feature>
<organism evidence="3 4">
    <name type="scientific">Brevibacterium sandarakinum</name>
    <dbReference type="NCBI Taxonomy" id="629680"/>
    <lineage>
        <taxon>Bacteria</taxon>
        <taxon>Bacillati</taxon>
        <taxon>Actinomycetota</taxon>
        <taxon>Actinomycetes</taxon>
        <taxon>Micrococcales</taxon>
        <taxon>Brevibacteriaceae</taxon>
        <taxon>Brevibacterium</taxon>
    </lineage>
</organism>
<gene>
    <name evidence="3" type="ORF">SAMN04489751_2488</name>
</gene>
<dbReference type="Proteomes" id="UP000199700">
    <property type="component" value="Chromosome"/>
</dbReference>
<feature type="domain" description="Pyrrolo-quinoline quinone repeat" evidence="2">
    <location>
        <begin position="67"/>
        <end position="201"/>
    </location>
</feature>
<evidence type="ECO:0000259" key="2">
    <source>
        <dbReference type="Pfam" id="PF13360"/>
    </source>
</evidence>
<evidence type="ECO:0000313" key="3">
    <source>
        <dbReference type="EMBL" id="SDS64274.1"/>
    </source>
</evidence>
<dbReference type="InterPro" id="IPR015943">
    <property type="entry name" value="WD40/YVTN_repeat-like_dom_sf"/>
</dbReference>
<dbReference type="InterPro" id="IPR002372">
    <property type="entry name" value="PQQ_rpt_dom"/>
</dbReference>